<sequence length="147" mass="16148">MLKANEVLGHQHDYDQTLTLPYELRQKSRLKATLDNGSDIGLMLPRGTILRGGDAIKAEDGTVIMIRAAQETVSIAEINDATLFARACYHLGNRHVPLQISNNSIRYLHDHVLDDMLAGLGVQTTCEQATFEPEAGAYGGGHHHHSH</sequence>
<dbReference type="GO" id="GO:0006457">
    <property type="term" value="P:protein folding"/>
    <property type="evidence" value="ECO:0007669"/>
    <property type="project" value="InterPro"/>
</dbReference>
<feature type="domain" description="UreE urease accessory N-terminal" evidence="5">
    <location>
        <begin position="1"/>
        <end position="64"/>
    </location>
</feature>
<gene>
    <name evidence="6" type="ORF">MNBD_GAMMA21-1661</name>
</gene>
<dbReference type="HAMAP" id="MF_00822">
    <property type="entry name" value="UreE"/>
    <property type="match status" value="1"/>
</dbReference>
<dbReference type="InterPro" id="IPR012406">
    <property type="entry name" value="UreE"/>
</dbReference>
<dbReference type="NCBIfam" id="NF009751">
    <property type="entry name" value="PRK13261.1-1"/>
    <property type="match status" value="1"/>
</dbReference>
<accession>A0A3B1A164</accession>
<dbReference type="Pfam" id="PF02814">
    <property type="entry name" value="UreE_N"/>
    <property type="match status" value="1"/>
</dbReference>
<protein>
    <submittedName>
        <fullName evidence="6">Urease accessory protein UreE</fullName>
    </submittedName>
</protein>
<keyword evidence="2" id="KW-0963">Cytoplasm</keyword>
<dbReference type="SUPFAM" id="SSF69287">
    <property type="entry name" value="Urease metallochaperone UreE, N-terminal domain"/>
    <property type="match status" value="1"/>
</dbReference>
<dbReference type="SUPFAM" id="SSF69737">
    <property type="entry name" value="Urease metallochaperone UreE, C-terminal domain"/>
    <property type="match status" value="1"/>
</dbReference>
<evidence type="ECO:0000256" key="3">
    <source>
        <dbReference type="ARBA" id="ARBA00022596"/>
    </source>
</evidence>
<dbReference type="SMART" id="SM00988">
    <property type="entry name" value="UreE_N"/>
    <property type="match status" value="1"/>
</dbReference>
<dbReference type="GO" id="GO:0019627">
    <property type="term" value="P:urea metabolic process"/>
    <property type="evidence" value="ECO:0007669"/>
    <property type="project" value="InterPro"/>
</dbReference>
<dbReference type="AlphaFoldDB" id="A0A3B1A164"/>
<keyword evidence="4" id="KW-0143">Chaperone</keyword>
<organism evidence="6">
    <name type="scientific">hydrothermal vent metagenome</name>
    <dbReference type="NCBI Taxonomy" id="652676"/>
    <lineage>
        <taxon>unclassified sequences</taxon>
        <taxon>metagenomes</taxon>
        <taxon>ecological metagenomes</taxon>
    </lineage>
</organism>
<dbReference type="GO" id="GO:0016151">
    <property type="term" value="F:nickel cation binding"/>
    <property type="evidence" value="ECO:0007669"/>
    <property type="project" value="InterPro"/>
</dbReference>
<name>A0A3B1A164_9ZZZZ</name>
<dbReference type="GO" id="GO:0065003">
    <property type="term" value="P:protein-containing complex assembly"/>
    <property type="evidence" value="ECO:0007669"/>
    <property type="project" value="InterPro"/>
</dbReference>
<dbReference type="GO" id="GO:0005737">
    <property type="term" value="C:cytoplasm"/>
    <property type="evidence" value="ECO:0007669"/>
    <property type="project" value="UniProtKB-SubCell"/>
</dbReference>
<keyword evidence="3" id="KW-0533">Nickel</keyword>
<dbReference type="Gene3D" id="3.30.70.790">
    <property type="entry name" value="UreE, C-terminal domain"/>
    <property type="match status" value="1"/>
</dbReference>
<dbReference type="PIRSF" id="PIRSF036402">
    <property type="entry name" value="Ureas_acces_UreE"/>
    <property type="match status" value="1"/>
</dbReference>
<dbReference type="CDD" id="cd00571">
    <property type="entry name" value="UreE"/>
    <property type="match status" value="1"/>
</dbReference>
<dbReference type="EMBL" id="UOFR01000069">
    <property type="protein sequence ID" value="VAW99615.1"/>
    <property type="molecule type" value="Genomic_DNA"/>
</dbReference>
<comment type="subcellular location">
    <subcellularLocation>
        <location evidence="1">Cytoplasm</location>
    </subcellularLocation>
</comment>
<dbReference type="Pfam" id="PF05194">
    <property type="entry name" value="UreE_C"/>
    <property type="match status" value="1"/>
</dbReference>
<evidence type="ECO:0000256" key="2">
    <source>
        <dbReference type="ARBA" id="ARBA00022490"/>
    </source>
</evidence>
<dbReference type="InterPro" id="IPR036118">
    <property type="entry name" value="UreE_N_sf"/>
</dbReference>
<dbReference type="InterPro" id="IPR004029">
    <property type="entry name" value="UreE_N"/>
</dbReference>
<reference evidence="6" key="1">
    <citation type="submission" date="2018-06" db="EMBL/GenBank/DDBJ databases">
        <authorList>
            <person name="Zhirakovskaya E."/>
        </authorList>
    </citation>
    <scope>NUCLEOTIDE SEQUENCE</scope>
</reference>
<evidence type="ECO:0000256" key="1">
    <source>
        <dbReference type="ARBA" id="ARBA00004496"/>
    </source>
</evidence>
<dbReference type="InterPro" id="IPR007864">
    <property type="entry name" value="UreE_C_dom"/>
</dbReference>
<dbReference type="Gene3D" id="2.60.260.20">
    <property type="entry name" value="Urease metallochaperone UreE, N-terminal domain"/>
    <property type="match status" value="1"/>
</dbReference>
<evidence type="ECO:0000313" key="6">
    <source>
        <dbReference type="EMBL" id="VAW99615.1"/>
    </source>
</evidence>
<evidence type="ECO:0000256" key="4">
    <source>
        <dbReference type="ARBA" id="ARBA00023186"/>
    </source>
</evidence>
<proteinExistence type="inferred from homology"/>
<evidence type="ECO:0000259" key="5">
    <source>
        <dbReference type="SMART" id="SM00988"/>
    </source>
</evidence>